<dbReference type="OrthoDB" id="9790442at2"/>
<dbReference type="PROSITE" id="PS50110">
    <property type="entry name" value="RESPONSE_REGULATORY"/>
    <property type="match status" value="1"/>
</dbReference>
<dbReference type="GO" id="GO:0000160">
    <property type="term" value="P:phosphorelay signal transduction system"/>
    <property type="evidence" value="ECO:0007669"/>
    <property type="project" value="InterPro"/>
</dbReference>
<reference evidence="3 4" key="1">
    <citation type="submission" date="2019-11" db="EMBL/GenBank/DDBJ databases">
        <title>Bacillus lacus genome.</title>
        <authorList>
            <person name="Allen C.J."/>
            <person name="Newman J.D."/>
        </authorList>
    </citation>
    <scope>NUCLEOTIDE SEQUENCE [LARGE SCALE GENOMIC DNA]</scope>
    <source>
        <strain evidence="3 4">KCTC 33946</strain>
    </source>
</reference>
<evidence type="ECO:0000313" key="4">
    <source>
        <dbReference type="Proteomes" id="UP000448867"/>
    </source>
</evidence>
<proteinExistence type="predicted"/>
<dbReference type="AlphaFoldDB" id="A0A7X2J093"/>
<dbReference type="SUPFAM" id="SSF52172">
    <property type="entry name" value="CheY-like"/>
    <property type="match status" value="1"/>
</dbReference>
<dbReference type="InterPro" id="IPR011006">
    <property type="entry name" value="CheY-like_superfamily"/>
</dbReference>
<dbReference type="EMBL" id="WKKI01000022">
    <property type="protein sequence ID" value="MRX72864.1"/>
    <property type="molecule type" value="Genomic_DNA"/>
</dbReference>
<dbReference type="Proteomes" id="UP000448867">
    <property type="component" value="Unassembled WGS sequence"/>
</dbReference>
<accession>A0A7X2J093</accession>
<name>A0A7X2J093_9BACI</name>
<feature type="domain" description="Response regulatory" evidence="2">
    <location>
        <begin position="1"/>
        <end position="42"/>
    </location>
</feature>
<protein>
    <submittedName>
        <fullName evidence="3">Response regulator</fullName>
    </submittedName>
</protein>
<comment type="caution">
    <text evidence="1">Lacks conserved residue(s) required for the propagation of feature annotation.</text>
</comment>
<keyword evidence="4" id="KW-1185">Reference proteome</keyword>
<comment type="caution">
    <text evidence="3">The sequence shown here is derived from an EMBL/GenBank/DDBJ whole genome shotgun (WGS) entry which is preliminary data.</text>
</comment>
<dbReference type="Gene3D" id="6.10.250.690">
    <property type="match status" value="1"/>
</dbReference>
<evidence type="ECO:0000313" key="3">
    <source>
        <dbReference type="EMBL" id="MRX72864.1"/>
    </source>
</evidence>
<gene>
    <name evidence="3" type="ORF">GJU40_12005</name>
</gene>
<dbReference type="InterPro" id="IPR001789">
    <property type="entry name" value="Sig_transdc_resp-reg_receiver"/>
</dbReference>
<evidence type="ECO:0000256" key="1">
    <source>
        <dbReference type="PROSITE-ProRule" id="PRU00169"/>
    </source>
</evidence>
<evidence type="ECO:0000259" key="2">
    <source>
        <dbReference type="PROSITE" id="PS50110"/>
    </source>
</evidence>
<organism evidence="3 4">
    <name type="scientific">Metabacillus lacus</name>
    <dbReference type="NCBI Taxonomy" id="1983721"/>
    <lineage>
        <taxon>Bacteria</taxon>
        <taxon>Bacillati</taxon>
        <taxon>Bacillota</taxon>
        <taxon>Bacilli</taxon>
        <taxon>Bacillales</taxon>
        <taxon>Bacillaceae</taxon>
        <taxon>Metabacillus</taxon>
    </lineage>
</organism>
<sequence length="98" mass="10816">MILLSARHTEKDKVYGLGIGANDFVAKPFSISELKARVIAHLRSFERISKNEGVLSNLRGGWKTALAFWKQYPAPSNLDGIGVKKLTTFLLKASDNVV</sequence>